<protein>
    <submittedName>
        <fullName evidence="1">Uncharacterized protein</fullName>
    </submittedName>
</protein>
<dbReference type="Proteomes" id="UP000828390">
    <property type="component" value="Unassembled WGS sequence"/>
</dbReference>
<dbReference type="EMBL" id="JAIWYP010000007">
    <property type="protein sequence ID" value="KAH3801082.1"/>
    <property type="molecule type" value="Genomic_DNA"/>
</dbReference>
<name>A0A9D4JAP0_DREPO</name>
<proteinExistence type="predicted"/>
<evidence type="ECO:0000313" key="2">
    <source>
        <dbReference type="Proteomes" id="UP000828390"/>
    </source>
</evidence>
<comment type="caution">
    <text evidence="1">The sequence shown here is derived from an EMBL/GenBank/DDBJ whole genome shotgun (WGS) entry which is preliminary data.</text>
</comment>
<reference evidence="1" key="1">
    <citation type="journal article" date="2019" name="bioRxiv">
        <title>The Genome of the Zebra Mussel, Dreissena polymorpha: A Resource for Invasive Species Research.</title>
        <authorList>
            <person name="McCartney M.A."/>
            <person name="Auch B."/>
            <person name="Kono T."/>
            <person name="Mallez S."/>
            <person name="Zhang Y."/>
            <person name="Obille A."/>
            <person name="Becker A."/>
            <person name="Abrahante J.E."/>
            <person name="Garbe J."/>
            <person name="Badalamenti J.P."/>
            <person name="Herman A."/>
            <person name="Mangelson H."/>
            <person name="Liachko I."/>
            <person name="Sullivan S."/>
            <person name="Sone E.D."/>
            <person name="Koren S."/>
            <person name="Silverstein K.A.T."/>
            <person name="Beckman K.B."/>
            <person name="Gohl D.M."/>
        </authorList>
    </citation>
    <scope>NUCLEOTIDE SEQUENCE</scope>
    <source>
        <strain evidence="1">Duluth1</strain>
        <tissue evidence="1">Whole animal</tissue>
    </source>
</reference>
<evidence type="ECO:0000313" key="1">
    <source>
        <dbReference type="EMBL" id="KAH3801082.1"/>
    </source>
</evidence>
<keyword evidence="2" id="KW-1185">Reference proteome</keyword>
<gene>
    <name evidence="1" type="ORF">DPMN_154727</name>
</gene>
<dbReference type="AlphaFoldDB" id="A0A9D4JAP0"/>
<organism evidence="1 2">
    <name type="scientific">Dreissena polymorpha</name>
    <name type="common">Zebra mussel</name>
    <name type="synonym">Mytilus polymorpha</name>
    <dbReference type="NCBI Taxonomy" id="45954"/>
    <lineage>
        <taxon>Eukaryota</taxon>
        <taxon>Metazoa</taxon>
        <taxon>Spiralia</taxon>
        <taxon>Lophotrochozoa</taxon>
        <taxon>Mollusca</taxon>
        <taxon>Bivalvia</taxon>
        <taxon>Autobranchia</taxon>
        <taxon>Heteroconchia</taxon>
        <taxon>Euheterodonta</taxon>
        <taxon>Imparidentia</taxon>
        <taxon>Neoheterodontei</taxon>
        <taxon>Myida</taxon>
        <taxon>Dreissenoidea</taxon>
        <taxon>Dreissenidae</taxon>
        <taxon>Dreissena</taxon>
    </lineage>
</organism>
<sequence>MTQSCAFCNVQVTLVMGNTEAAMIEHQCPVHYQLTICHSNEIDPTAVINGNSHQIGINTAHSQWSCRLLKVIHHLVGVIQQLHF</sequence>
<accession>A0A9D4JAP0</accession>
<reference evidence="1" key="2">
    <citation type="submission" date="2020-11" db="EMBL/GenBank/DDBJ databases">
        <authorList>
            <person name="McCartney M.A."/>
            <person name="Auch B."/>
            <person name="Kono T."/>
            <person name="Mallez S."/>
            <person name="Becker A."/>
            <person name="Gohl D.M."/>
            <person name="Silverstein K.A.T."/>
            <person name="Koren S."/>
            <person name="Bechman K.B."/>
            <person name="Herman A."/>
            <person name="Abrahante J.E."/>
            <person name="Garbe J."/>
        </authorList>
    </citation>
    <scope>NUCLEOTIDE SEQUENCE</scope>
    <source>
        <strain evidence="1">Duluth1</strain>
        <tissue evidence="1">Whole animal</tissue>
    </source>
</reference>